<evidence type="ECO:0000313" key="2">
    <source>
        <dbReference type="Proteomes" id="UP000291121"/>
    </source>
</evidence>
<accession>A0A4P6G223</accession>
<gene>
    <name evidence="1" type="ORF">CUN61_11825</name>
</gene>
<dbReference type="EMBL" id="CP024767">
    <property type="protein sequence ID" value="QAY84638.1"/>
    <property type="molecule type" value="Genomic_DNA"/>
</dbReference>
<sequence length="64" mass="7183">MAYWVWRLDDNDSETLRAFSELFLTALCCAFFGSCAWETFGSAGFTVVRFANLRTAATPLFGDD</sequence>
<name>A0A4P6G223_9PSED</name>
<proteinExistence type="predicted"/>
<dbReference type="Proteomes" id="UP000291121">
    <property type="component" value="Chromosome"/>
</dbReference>
<protein>
    <submittedName>
        <fullName evidence="1">Uncharacterized protein</fullName>
    </submittedName>
</protein>
<dbReference type="AlphaFoldDB" id="A0A4P6G223"/>
<keyword evidence="2" id="KW-1185">Reference proteome</keyword>
<evidence type="ECO:0000313" key="1">
    <source>
        <dbReference type="EMBL" id="QAY84638.1"/>
    </source>
</evidence>
<reference evidence="1 2" key="1">
    <citation type="submission" date="2017-11" db="EMBL/GenBank/DDBJ databases">
        <title>Genome sequence of Pseudomonas arsenicoxydans ACM1.</title>
        <authorList>
            <person name="Nascimento F.X."/>
        </authorList>
    </citation>
    <scope>NUCLEOTIDE SEQUENCE [LARGE SCALE GENOMIC DNA]</scope>
    <source>
        <strain evidence="1 2">ACM1</strain>
    </source>
</reference>
<dbReference type="PROSITE" id="PS51257">
    <property type="entry name" value="PROKAR_LIPOPROTEIN"/>
    <property type="match status" value="1"/>
</dbReference>
<organism evidence="1 2">
    <name type="scientific">Pseudomonas arsenicoxydans</name>
    <dbReference type="NCBI Taxonomy" id="702115"/>
    <lineage>
        <taxon>Bacteria</taxon>
        <taxon>Pseudomonadati</taxon>
        <taxon>Pseudomonadota</taxon>
        <taxon>Gammaproteobacteria</taxon>
        <taxon>Pseudomonadales</taxon>
        <taxon>Pseudomonadaceae</taxon>
        <taxon>Pseudomonas</taxon>
    </lineage>
</organism>